<protein>
    <submittedName>
        <fullName evidence="2">Uncharacterized protein</fullName>
    </submittedName>
</protein>
<dbReference type="EMBL" id="AVFE01000003">
    <property type="protein sequence ID" value="ETD05618.1"/>
    <property type="molecule type" value="Genomic_DNA"/>
</dbReference>
<name>V8AS10_9LACT</name>
<reference evidence="2 3" key="1">
    <citation type="submission" date="2013-07" db="EMBL/GenBank/DDBJ databases">
        <title>Isolation of Lactococcus garvieae strain TRF1 from the fecal material of a timber rattlesnake.</title>
        <authorList>
            <person name="McLaughlin R.W."/>
            <person name="Cochran P.A."/>
            <person name="Dowd S.E."/>
        </authorList>
    </citation>
    <scope>NUCLEOTIDE SEQUENCE [LARGE SCALE GENOMIC DNA]</scope>
    <source>
        <strain evidence="2 3">TRF1</strain>
    </source>
</reference>
<accession>V8AS10</accession>
<dbReference type="AlphaFoldDB" id="V8AS10"/>
<keyword evidence="1" id="KW-0472">Membrane</keyword>
<feature type="transmembrane region" description="Helical" evidence="1">
    <location>
        <begin position="64"/>
        <end position="82"/>
    </location>
</feature>
<feature type="transmembrane region" description="Helical" evidence="1">
    <location>
        <begin position="329"/>
        <end position="348"/>
    </location>
</feature>
<feature type="transmembrane region" description="Helical" evidence="1">
    <location>
        <begin position="354"/>
        <end position="377"/>
    </location>
</feature>
<gene>
    <name evidence="2" type="ORF">N568_0101690</name>
</gene>
<sequence>MLKIFSLYYKLNQFYFFNSNILLSDLPIFWKRIVYGGYIVARCFLYILGFMVINIYYSHSELKTNYYLGSQIILLLLSILVISKQSIISNRRIKILDFLLGNSFTCSERKSNIKKVGLYYSFFMLLIILIIDGNVLIFYRNEGFRYIFLTLLVASISITYTYWKSISINDSVSDTDRIKPMWLIQYIFASVASLLIINIFFVKNIAVHLKNNVLINVLSALFIILMLYILFDVLKLKRIFVLKTNKQKISILHYDGITRDFVEKYIRGSAWWLVVPSSFLRIISMTDLSKAITLVILFSFFLTPNFCSKPMINYTKLIGKSSTNFFVRYSVSISVFLIIAQIFGAILAGLNIKYIIISLLILLLVILLRTTAAIIVSKSGYNDNKKIDIFALTVMTSLLLLAACAYYWR</sequence>
<feature type="transmembrane region" description="Helical" evidence="1">
    <location>
        <begin position="145"/>
        <end position="163"/>
    </location>
</feature>
<keyword evidence="1" id="KW-0812">Transmembrane</keyword>
<feature type="transmembrane region" description="Helical" evidence="1">
    <location>
        <begin position="39"/>
        <end position="58"/>
    </location>
</feature>
<evidence type="ECO:0000313" key="2">
    <source>
        <dbReference type="EMBL" id="ETD05618.1"/>
    </source>
</evidence>
<feature type="transmembrane region" description="Helical" evidence="1">
    <location>
        <begin position="213"/>
        <end position="234"/>
    </location>
</feature>
<feature type="transmembrane region" description="Helical" evidence="1">
    <location>
        <begin position="183"/>
        <end position="201"/>
    </location>
</feature>
<evidence type="ECO:0000313" key="3">
    <source>
        <dbReference type="Proteomes" id="UP000018692"/>
    </source>
</evidence>
<feature type="transmembrane region" description="Helical" evidence="1">
    <location>
        <begin position="291"/>
        <end position="308"/>
    </location>
</feature>
<proteinExistence type="predicted"/>
<comment type="caution">
    <text evidence="2">The sequence shown here is derived from an EMBL/GenBank/DDBJ whole genome shotgun (WGS) entry which is preliminary data.</text>
</comment>
<dbReference type="PATRIC" id="fig|1380772.3.peg.333"/>
<dbReference type="Proteomes" id="UP000018692">
    <property type="component" value="Unassembled WGS sequence"/>
</dbReference>
<feature type="transmembrane region" description="Helical" evidence="1">
    <location>
        <begin position="118"/>
        <end position="139"/>
    </location>
</feature>
<evidence type="ECO:0000256" key="1">
    <source>
        <dbReference type="SAM" id="Phobius"/>
    </source>
</evidence>
<feature type="transmembrane region" description="Helical" evidence="1">
    <location>
        <begin position="389"/>
        <end position="408"/>
    </location>
</feature>
<organism evidence="2 3">
    <name type="scientific">Lactococcus garvieae TRF1</name>
    <dbReference type="NCBI Taxonomy" id="1380772"/>
    <lineage>
        <taxon>Bacteria</taxon>
        <taxon>Bacillati</taxon>
        <taxon>Bacillota</taxon>
        <taxon>Bacilli</taxon>
        <taxon>Lactobacillales</taxon>
        <taxon>Streptococcaceae</taxon>
        <taxon>Lactococcus</taxon>
    </lineage>
</organism>
<keyword evidence="1" id="KW-1133">Transmembrane helix</keyword>